<dbReference type="Proteomes" id="UP001059380">
    <property type="component" value="Chromosome"/>
</dbReference>
<dbReference type="SMART" id="SM00387">
    <property type="entry name" value="HATPase_c"/>
    <property type="match status" value="1"/>
</dbReference>
<dbReference type="PANTHER" id="PTHR45436:SF8">
    <property type="entry name" value="HISTIDINE KINASE"/>
    <property type="match status" value="1"/>
</dbReference>
<accession>A0A9J7BXG4</accession>
<dbReference type="PROSITE" id="PS50109">
    <property type="entry name" value="HIS_KIN"/>
    <property type="match status" value="1"/>
</dbReference>
<dbReference type="PRINTS" id="PR00344">
    <property type="entry name" value="BCTRLSENSOR"/>
</dbReference>
<evidence type="ECO:0000256" key="8">
    <source>
        <dbReference type="ARBA" id="ARBA00022989"/>
    </source>
</evidence>
<dbReference type="SUPFAM" id="SSF47384">
    <property type="entry name" value="Homodimeric domain of signal transducing histidine kinase"/>
    <property type="match status" value="1"/>
</dbReference>
<evidence type="ECO:0000313" key="15">
    <source>
        <dbReference type="Proteomes" id="UP001059380"/>
    </source>
</evidence>
<dbReference type="PANTHER" id="PTHR45436">
    <property type="entry name" value="SENSOR HISTIDINE KINASE YKOH"/>
    <property type="match status" value="1"/>
</dbReference>
<dbReference type="GO" id="GO:0005886">
    <property type="term" value="C:plasma membrane"/>
    <property type="evidence" value="ECO:0007669"/>
    <property type="project" value="TreeGrafter"/>
</dbReference>
<sequence length="495" mass="53962">MSSKTAKPAMRSAAWRISLWATLAFAAGTMVVFFVLDQFVATDIHRRGDAWLTGEVEVLADVAERTPNDALYNRVVGEVAELAAHEIPNRVASDDESEKQSSAIPNNSVFFLQVGADRSLKLWVGPGDGRDYLEAVLANRLLVDRPTDIRVLGSRTPFRVASVPMKDGSRVFLGLSERDQLRVVRNLRTRFFLLWLSLVLLGFGIVFFTTRRMLSHVRSISEAASHIGHSELDTRVPTSNRNDEIAQLAITLNGMLDRIESSMHQLHTITDSLAHDLRSPLTAIRGKLESSLSTARDGEPSEAIVSAIDELDRLTDFLNKSLDVAEARADALRLTRVEIDLDELLRAMVDLYEPSMSERDLTLSLASDGPLRITGDAGLLHRMIANLFDNELKHLPAGCSVTVGLHATESEATLMVEDNGPGFDWQTLASLFVRRVKGKQSSGHGLGLAFIDAVVRAHGGTVNASNGGKGGARIVITLPLASTERGWPLTSSAAS</sequence>
<evidence type="ECO:0000256" key="2">
    <source>
        <dbReference type="ARBA" id="ARBA00004370"/>
    </source>
</evidence>
<dbReference type="CDD" id="cd00082">
    <property type="entry name" value="HisKA"/>
    <property type="match status" value="1"/>
</dbReference>
<feature type="domain" description="HAMP" evidence="13">
    <location>
        <begin position="211"/>
        <end position="264"/>
    </location>
</feature>
<dbReference type="SUPFAM" id="SSF158472">
    <property type="entry name" value="HAMP domain-like"/>
    <property type="match status" value="1"/>
</dbReference>
<dbReference type="Pfam" id="PF00672">
    <property type="entry name" value="HAMP"/>
    <property type="match status" value="1"/>
</dbReference>
<dbReference type="SUPFAM" id="SSF55874">
    <property type="entry name" value="ATPase domain of HSP90 chaperone/DNA topoisomerase II/histidine kinase"/>
    <property type="match status" value="1"/>
</dbReference>
<keyword evidence="7 14" id="KW-0418">Kinase</keyword>
<evidence type="ECO:0000256" key="1">
    <source>
        <dbReference type="ARBA" id="ARBA00000085"/>
    </source>
</evidence>
<evidence type="ECO:0000256" key="9">
    <source>
        <dbReference type="ARBA" id="ARBA00023012"/>
    </source>
</evidence>
<evidence type="ECO:0000313" key="14">
    <source>
        <dbReference type="EMBL" id="UWZ85678.1"/>
    </source>
</evidence>
<evidence type="ECO:0000256" key="4">
    <source>
        <dbReference type="ARBA" id="ARBA00022553"/>
    </source>
</evidence>
<dbReference type="InterPro" id="IPR036890">
    <property type="entry name" value="HATPase_C_sf"/>
</dbReference>
<evidence type="ECO:0000256" key="11">
    <source>
        <dbReference type="SAM" id="Phobius"/>
    </source>
</evidence>
<dbReference type="SMART" id="SM00388">
    <property type="entry name" value="HisKA"/>
    <property type="match status" value="1"/>
</dbReference>
<dbReference type="GO" id="GO:0000155">
    <property type="term" value="F:phosphorelay sensor kinase activity"/>
    <property type="evidence" value="ECO:0007669"/>
    <property type="project" value="InterPro"/>
</dbReference>
<dbReference type="KEGG" id="orp:MOP44_06965"/>
<dbReference type="Pfam" id="PF02518">
    <property type="entry name" value="HATPase_c"/>
    <property type="match status" value="1"/>
</dbReference>
<gene>
    <name evidence="14" type="ORF">MOP44_06965</name>
</gene>
<feature type="transmembrane region" description="Helical" evidence="11">
    <location>
        <begin position="17"/>
        <end position="36"/>
    </location>
</feature>
<comment type="subcellular location">
    <subcellularLocation>
        <location evidence="2">Membrane</location>
    </subcellularLocation>
</comment>
<dbReference type="InterPro" id="IPR050428">
    <property type="entry name" value="TCS_sensor_his_kinase"/>
</dbReference>
<organism evidence="14 15">
    <name type="scientific">Occallatibacter riparius</name>
    <dbReference type="NCBI Taxonomy" id="1002689"/>
    <lineage>
        <taxon>Bacteria</taxon>
        <taxon>Pseudomonadati</taxon>
        <taxon>Acidobacteriota</taxon>
        <taxon>Terriglobia</taxon>
        <taxon>Terriglobales</taxon>
        <taxon>Acidobacteriaceae</taxon>
        <taxon>Occallatibacter</taxon>
    </lineage>
</organism>
<dbReference type="RefSeq" id="WP_260795268.1">
    <property type="nucleotide sequence ID" value="NZ_CP093313.1"/>
</dbReference>
<keyword evidence="8 11" id="KW-1133">Transmembrane helix</keyword>
<dbReference type="EMBL" id="CP093313">
    <property type="protein sequence ID" value="UWZ85678.1"/>
    <property type="molecule type" value="Genomic_DNA"/>
</dbReference>
<keyword evidence="4" id="KW-0597">Phosphoprotein</keyword>
<evidence type="ECO:0000259" key="12">
    <source>
        <dbReference type="PROSITE" id="PS50109"/>
    </source>
</evidence>
<dbReference type="InterPro" id="IPR003661">
    <property type="entry name" value="HisK_dim/P_dom"/>
</dbReference>
<dbReference type="AlphaFoldDB" id="A0A9J7BXG4"/>
<reference evidence="14" key="1">
    <citation type="submission" date="2021-04" db="EMBL/GenBank/DDBJ databases">
        <title>Phylogenetic analysis of Acidobacteriaceae.</title>
        <authorList>
            <person name="Qiu L."/>
            <person name="Zhang Q."/>
        </authorList>
    </citation>
    <scope>NUCLEOTIDE SEQUENCE</scope>
    <source>
        <strain evidence="14">DSM 25168</strain>
    </source>
</reference>
<dbReference type="Pfam" id="PF00512">
    <property type="entry name" value="HisKA"/>
    <property type="match status" value="1"/>
</dbReference>
<evidence type="ECO:0000256" key="5">
    <source>
        <dbReference type="ARBA" id="ARBA00022679"/>
    </source>
</evidence>
<evidence type="ECO:0000256" key="6">
    <source>
        <dbReference type="ARBA" id="ARBA00022692"/>
    </source>
</evidence>
<evidence type="ECO:0000256" key="7">
    <source>
        <dbReference type="ARBA" id="ARBA00022777"/>
    </source>
</evidence>
<keyword evidence="10 11" id="KW-0472">Membrane</keyword>
<evidence type="ECO:0000256" key="10">
    <source>
        <dbReference type="ARBA" id="ARBA00023136"/>
    </source>
</evidence>
<feature type="transmembrane region" description="Helical" evidence="11">
    <location>
        <begin position="191"/>
        <end position="210"/>
    </location>
</feature>
<dbReference type="Gene3D" id="1.10.287.130">
    <property type="match status" value="1"/>
</dbReference>
<dbReference type="SMART" id="SM00304">
    <property type="entry name" value="HAMP"/>
    <property type="match status" value="1"/>
</dbReference>
<evidence type="ECO:0000256" key="3">
    <source>
        <dbReference type="ARBA" id="ARBA00012438"/>
    </source>
</evidence>
<dbReference type="InterPro" id="IPR003660">
    <property type="entry name" value="HAMP_dom"/>
</dbReference>
<dbReference type="EC" id="2.7.13.3" evidence="3"/>
<dbReference type="InterPro" id="IPR004358">
    <property type="entry name" value="Sig_transdc_His_kin-like_C"/>
</dbReference>
<comment type="catalytic activity">
    <reaction evidence="1">
        <text>ATP + protein L-histidine = ADP + protein N-phospho-L-histidine.</text>
        <dbReference type="EC" id="2.7.13.3"/>
    </reaction>
</comment>
<keyword evidence="15" id="KW-1185">Reference proteome</keyword>
<keyword evidence="9" id="KW-0902">Two-component regulatory system</keyword>
<name>A0A9J7BXG4_9BACT</name>
<proteinExistence type="predicted"/>
<dbReference type="InterPro" id="IPR003594">
    <property type="entry name" value="HATPase_dom"/>
</dbReference>
<feature type="domain" description="Histidine kinase" evidence="12">
    <location>
        <begin position="272"/>
        <end position="482"/>
    </location>
</feature>
<protein>
    <recommendedName>
        <fullName evidence="3">histidine kinase</fullName>
        <ecNumber evidence="3">2.7.13.3</ecNumber>
    </recommendedName>
</protein>
<evidence type="ECO:0000259" key="13">
    <source>
        <dbReference type="PROSITE" id="PS50885"/>
    </source>
</evidence>
<dbReference type="Gene3D" id="6.10.340.10">
    <property type="match status" value="1"/>
</dbReference>
<dbReference type="Gene3D" id="3.30.565.10">
    <property type="entry name" value="Histidine kinase-like ATPase, C-terminal domain"/>
    <property type="match status" value="1"/>
</dbReference>
<dbReference type="InterPro" id="IPR036097">
    <property type="entry name" value="HisK_dim/P_sf"/>
</dbReference>
<keyword evidence="5" id="KW-0808">Transferase</keyword>
<keyword evidence="6 11" id="KW-0812">Transmembrane</keyword>
<dbReference type="InterPro" id="IPR005467">
    <property type="entry name" value="His_kinase_dom"/>
</dbReference>
<dbReference type="PROSITE" id="PS50885">
    <property type="entry name" value="HAMP"/>
    <property type="match status" value="1"/>
</dbReference>
<dbReference type="CDD" id="cd06225">
    <property type="entry name" value="HAMP"/>
    <property type="match status" value="1"/>
</dbReference>
<dbReference type="CDD" id="cd00075">
    <property type="entry name" value="HATPase"/>
    <property type="match status" value="1"/>
</dbReference>